<keyword evidence="1" id="KW-0472">Membrane</keyword>
<evidence type="ECO:0000313" key="2">
    <source>
        <dbReference type="EMBL" id="PMD15124.1"/>
    </source>
</evidence>
<sequence>MDTEIPNLSPILGLCDFLLAIIGGIALPLLDHSIIVDRYYIRYAIYAFATAASGHSEYLKRLIGILIVNGNFSRNPAVPRPICPLWSVAICPIVSPDMDLHSRGGAGSKSLRLHGPQGGLLIPILRTDGGLFLDKILMAISVPLCNYLRLLVRSLACVSQPVARSNHLETITDVGTDDTTTEQI</sequence>
<evidence type="ECO:0000256" key="1">
    <source>
        <dbReference type="SAM" id="Phobius"/>
    </source>
</evidence>
<keyword evidence="1" id="KW-0812">Transmembrane</keyword>
<accession>A0A2J6PM75</accession>
<dbReference type="Proteomes" id="UP000235672">
    <property type="component" value="Unassembled WGS sequence"/>
</dbReference>
<gene>
    <name evidence="2" type="ORF">NA56DRAFT_357572</name>
</gene>
<dbReference type="AlphaFoldDB" id="A0A2J6PM75"/>
<dbReference type="EMBL" id="KZ613516">
    <property type="protein sequence ID" value="PMD15124.1"/>
    <property type="molecule type" value="Genomic_DNA"/>
</dbReference>
<proteinExistence type="predicted"/>
<name>A0A2J6PM75_9HELO</name>
<reference evidence="2 3" key="1">
    <citation type="submission" date="2016-05" db="EMBL/GenBank/DDBJ databases">
        <title>A degradative enzymes factory behind the ericoid mycorrhizal symbiosis.</title>
        <authorList>
            <consortium name="DOE Joint Genome Institute"/>
            <person name="Martino E."/>
            <person name="Morin E."/>
            <person name="Grelet G."/>
            <person name="Kuo A."/>
            <person name="Kohler A."/>
            <person name="Daghino S."/>
            <person name="Barry K."/>
            <person name="Choi C."/>
            <person name="Cichocki N."/>
            <person name="Clum A."/>
            <person name="Copeland A."/>
            <person name="Hainaut M."/>
            <person name="Haridas S."/>
            <person name="Labutti K."/>
            <person name="Lindquist E."/>
            <person name="Lipzen A."/>
            <person name="Khouja H.-R."/>
            <person name="Murat C."/>
            <person name="Ohm R."/>
            <person name="Olson A."/>
            <person name="Spatafora J."/>
            <person name="Veneault-Fourrey C."/>
            <person name="Henrissat B."/>
            <person name="Grigoriev I."/>
            <person name="Martin F."/>
            <person name="Perotto S."/>
        </authorList>
    </citation>
    <scope>NUCLEOTIDE SEQUENCE [LARGE SCALE GENOMIC DNA]</scope>
    <source>
        <strain evidence="2 3">UAMH 7357</strain>
    </source>
</reference>
<evidence type="ECO:0000313" key="3">
    <source>
        <dbReference type="Proteomes" id="UP000235672"/>
    </source>
</evidence>
<keyword evidence="3" id="KW-1185">Reference proteome</keyword>
<feature type="transmembrane region" description="Helical" evidence="1">
    <location>
        <begin position="12"/>
        <end position="30"/>
    </location>
</feature>
<keyword evidence="1" id="KW-1133">Transmembrane helix</keyword>
<protein>
    <submittedName>
        <fullName evidence="2">Uncharacterized protein</fullName>
    </submittedName>
</protein>
<organism evidence="2 3">
    <name type="scientific">Hyaloscypha hepaticicola</name>
    <dbReference type="NCBI Taxonomy" id="2082293"/>
    <lineage>
        <taxon>Eukaryota</taxon>
        <taxon>Fungi</taxon>
        <taxon>Dikarya</taxon>
        <taxon>Ascomycota</taxon>
        <taxon>Pezizomycotina</taxon>
        <taxon>Leotiomycetes</taxon>
        <taxon>Helotiales</taxon>
        <taxon>Hyaloscyphaceae</taxon>
        <taxon>Hyaloscypha</taxon>
    </lineage>
</organism>